<comment type="caution">
    <text evidence="1">The sequence shown here is derived from an EMBL/GenBank/DDBJ whole genome shotgun (WGS) entry which is preliminary data.</text>
</comment>
<organism evidence="1 2">
    <name type="scientific">Rhynocoris fuscipes</name>
    <dbReference type="NCBI Taxonomy" id="488301"/>
    <lineage>
        <taxon>Eukaryota</taxon>
        <taxon>Metazoa</taxon>
        <taxon>Ecdysozoa</taxon>
        <taxon>Arthropoda</taxon>
        <taxon>Hexapoda</taxon>
        <taxon>Insecta</taxon>
        <taxon>Pterygota</taxon>
        <taxon>Neoptera</taxon>
        <taxon>Paraneoptera</taxon>
        <taxon>Hemiptera</taxon>
        <taxon>Heteroptera</taxon>
        <taxon>Panheteroptera</taxon>
        <taxon>Cimicomorpha</taxon>
        <taxon>Reduviidae</taxon>
        <taxon>Harpactorinae</taxon>
        <taxon>Harpactorini</taxon>
        <taxon>Rhynocoris</taxon>
    </lineage>
</organism>
<evidence type="ECO:0000313" key="1">
    <source>
        <dbReference type="EMBL" id="KAK9503152.1"/>
    </source>
</evidence>
<evidence type="ECO:0000313" key="2">
    <source>
        <dbReference type="Proteomes" id="UP001461498"/>
    </source>
</evidence>
<protein>
    <submittedName>
        <fullName evidence="1">Uncharacterized protein</fullName>
    </submittedName>
</protein>
<name>A0AAW1CXV9_9HEMI</name>
<keyword evidence="2" id="KW-1185">Reference proteome</keyword>
<dbReference type="AlphaFoldDB" id="A0AAW1CXV9"/>
<accession>A0AAW1CXV9</accession>
<reference evidence="1 2" key="1">
    <citation type="submission" date="2022-12" db="EMBL/GenBank/DDBJ databases">
        <title>Chromosome-level genome assembly of true bugs.</title>
        <authorList>
            <person name="Ma L."/>
            <person name="Li H."/>
        </authorList>
    </citation>
    <scope>NUCLEOTIDE SEQUENCE [LARGE SCALE GENOMIC DNA]</scope>
    <source>
        <strain evidence="1">Lab_2022b</strain>
    </source>
</reference>
<proteinExistence type="predicted"/>
<dbReference type="Proteomes" id="UP001461498">
    <property type="component" value="Unassembled WGS sequence"/>
</dbReference>
<gene>
    <name evidence="1" type="ORF">O3M35_011780</name>
</gene>
<dbReference type="EMBL" id="JAPXFL010000008">
    <property type="protein sequence ID" value="KAK9503152.1"/>
    <property type="molecule type" value="Genomic_DNA"/>
</dbReference>
<sequence>MDKYPVIEHSGPHVLYSRALGLRFKAEKRHFQSASSSIILKCTAVVADLPPETTKVEIRLASASANQKLAQERLLNHGKFYVSFYLF</sequence>